<proteinExistence type="predicted"/>
<comment type="caution">
    <text evidence="1">The sequence shown here is derived from an EMBL/GenBank/DDBJ whole genome shotgun (WGS) entry which is preliminary data.</text>
</comment>
<evidence type="ECO:0008006" key="3">
    <source>
        <dbReference type="Google" id="ProtNLM"/>
    </source>
</evidence>
<protein>
    <recommendedName>
        <fullName evidence="3">DUF1963 domain-containing protein</fullName>
    </recommendedName>
</protein>
<reference evidence="2" key="1">
    <citation type="journal article" date="2019" name="Int. J. Syst. Evol. Microbiol.">
        <title>The Global Catalogue of Microorganisms (GCM) 10K type strain sequencing project: providing services to taxonomists for standard genome sequencing and annotation.</title>
        <authorList>
            <consortium name="The Broad Institute Genomics Platform"/>
            <consortium name="The Broad Institute Genome Sequencing Center for Infectious Disease"/>
            <person name="Wu L."/>
            <person name="Ma J."/>
        </authorList>
    </citation>
    <scope>NUCLEOTIDE SEQUENCE [LARGE SCALE GENOMIC DNA]</scope>
    <source>
        <strain evidence="2">CGMCC 4.7405</strain>
    </source>
</reference>
<evidence type="ECO:0000313" key="1">
    <source>
        <dbReference type="EMBL" id="MFC3896834.1"/>
    </source>
</evidence>
<dbReference type="EMBL" id="JBHRZI010000030">
    <property type="protein sequence ID" value="MFC3896834.1"/>
    <property type="molecule type" value="Genomic_DNA"/>
</dbReference>
<sequence length="275" mass="29740">MTPDRRLTPFRDEALAQGIPAADVDRWLAQARPCATLTRRGDGPVVGEFGGPLLLPAGVPDPAHPYVGWIDLAALPPDVTDLQLPVDGRLLFFAFPQVECNSMGSVVHVPAGAAVEERDELAWDEGGWDEYEALMKAFPQGPLRLKADVSLPCHGSLPLPDGRPLPGHPRSEDLASLWEDVREDVAPLGELQIGGYADEECIESDPVAGAVPDAVRAGKANGWEVSSDAADWVLLADWQVEVDDYEGATVHWVMQRADLAAGRFERAFVSVFHNP</sequence>
<keyword evidence="2" id="KW-1185">Reference proteome</keyword>
<name>A0ABV8C4R5_9PSEU</name>
<accession>A0ABV8C4R5</accession>
<dbReference type="RefSeq" id="WP_382378326.1">
    <property type="nucleotide sequence ID" value="NZ_JBHRZI010000030.1"/>
</dbReference>
<dbReference type="Proteomes" id="UP001595690">
    <property type="component" value="Unassembled WGS sequence"/>
</dbReference>
<organism evidence="1 2">
    <name type="scientific">Lentzea rhizosphaerae</name>
    <dbReference type="NCBI Taxonomy" id="2041025"/>
    <lineage>
        <taxon>Bacteria</taxon>
        <taxon>Bacillati</taxon>
        <taxon>Actinomycetota</taxon>
        <taxon>Actinomycetes</taxon>
        <taxon>Pseudonocardiales</taxon>
        <taxon>Pseudonocardiaceae</taxon>
        <taxon>Lentzea</taxon>
    </lineage>
</organism>
<gene>
    <name evidence="1" type="ORF">ACFOWZ_35615</name>
</gene>
<evidence type="ECO:0000313" key="2">
    <source>
        <dbReference type="Proteomes" id="UP001595690"/>
    </source>
</evidence>
<dbReference type="Gene3D" id="2.30.320.10">
    <property type="entry name" value="YwqG-like"/>
    <property type="match status" value="1"/>
</dbReference>